<accession>A0ACC1H6B2</accession>
<dbReference type="Proteomes" id="UP001145114">
    <property type="component" value="Unassembled WGS sequence"/>
</dbReference>
<evidence type="ECO:0000313" key="1">
    <source>
        <dbReference type="EMBL" id="KAJ1669528.1"/>
    </source>
</evidence>
<organism evidence="1 2">
    <name type="scientific">Spiromyces aspiralis</name>
    <dbReference type="NCBI Taxonomy" id="68401"/>
    <lineage>
        <taxon>Eukaryota</taxon>
        <taxon>Fungi</taxon>
        <taxon>Fungi incertae sedis</taxon>
        <taxon>Zoopagomycota</taxon>
        <taxon>Kickxellomycotina</taxon>
        <taxon>Kickxellomycetes</taxon>
        <taxon>Kickxellales</taxon>
        <taxon>Kickxellaceae</taxon>
        <taxon>Spiromyces</taxon>
    </lineage>
</organism>
<proteinExistence type="predicted"/>
<protein>
    <submittedName>
        <fullName evidence="1">ATP-dependent DNA ligase Cdc17</fullName>
    </submittedName>
</protein>
<dbReference type="EMBL" id="JAMZIH010009858">
    <property type="protein sequence ID" value="KAJ1669528.1"/>
    <property type="molecule type" value="Genomic_DNA"/>
</dbReference>
<sequence>MKTDGDAGRDSEPGPSPGIEKVIMSQKAAAETVSSAAKISSDQKEILHRAQREAKGTKGQGLMFAALCETFSKIEETTGRLEIMEHLTQLFLRIIESNPTDLVRAVYLCVSRVAPEYEGIELGIGESLLMKAIAAATGRTVPKVKENLAQLGDLGKVAEACRGKQRT</sequence>
<keyword evidence="1" id="KW-0436">Ligase</keyword>
<gene>
    <name evidence="1" type="primary">cdc17_3</name>
    <name evidence="1" type="ORF">EV182_008719</name>
</gene>
<reference evidence="1" key="1">
    <citation type="submission" date="2022-06" db="EMBL/GenBank/DDBJ databases">
        <title>Phylogenomic reconstructions and comparative analyses of Kickxellomycotina fungi.</title>
        <authorList>
            <person name="Reynolds N.K."/>
            <person name="Stajich J.E."/>
            <person name="Barry K."/>
            <person name="Grigoriev I.V."/>
            <person name="Crous P."/>
            <person name="Smith M.E."/>
        </authorList>
    </citation>
    <scope>NUCLEOTIDE SEQUENCE</scope>
    <source>
        <strain evidence="1">RSA 2271</strain>
    </source>
</reference>
<comment type="caution">
    <text evidence="1">The sequence shown here is derived from an EMBL/GenBank/DDBJ whole genome shotgun (WGS) entry which is preliminary data.</text>
</comment>
<name>A0ACC1H6B2_9FUNG</name>
<keyword evidence="2" id="KW-1185">Reference proteome</keyword>
<evidence type="ECO:0000313" key="2">
    <source>
        <dbReference type="Proteomes" id="UP001145114"/>
    </source>
</evidence>
<feature type="non-terminal residue" evidence="1">
    <location>
        <position position="167"/>
    </location>
</feature>